<comment type="subcellular location">
    <subcellularLocation>
        <location evidence="1 9">Mitochondrion inner membrane</location>
        <topology evidence="1 9">Multi-pass membrane protein</topology>
    </subcellularLocation>
</comment>
<keyword evidence="4" id="KW-0812">Transmembrane</keyword>
<evidence type="ECO:0000256" key="6">
    <source>
        <dbReference type="ARBA" id="ARBA00022989"/>
    </source>
</evidence>
<dbReference type="EMBL" id="HBHK01013546">
    <property type="protein sequence ID" value="CAD9684638.1"/>
    <property type="molecule type" value="Transcribed_RNA"/>
</dbReference>
<dbReference type="InterPro" id="IPR005336">
    <property type="entry name" value="MPC"/>
</dbReference>
<comment type="similarity">
    <text evidence="2 9">Belongs to the mitochondrial pyruvate carrier (MPC) (TC 2.A.105) family.</text>
</comment>
<keyword evidence="8" id="KW-0472">Membrane</keyword>
<reference evidence="10" key="1">
    <citation type="submission" date="2021-01" db="EMBL/GenBank/DDBJ databases">
        <authorList>
            <person name="Corre E."/>
            <person name="Pelletier E."/>
            <person name="Niang G."/>
            <person name="Scheremetjew M."/>
            <person name="Finn R."/>
            <person name="Kale V."/>
            <person name="Holt S."/>
            <person name="Cochrane G."/>
            <person name="Meng A."/>
            <person name="Brown T."/>
            <person name="Cohen L."/>
        </authorList>
    </citation>
    <scope>NUCLEOTIDE SEQUENCE</scope>
    <source>
        <strain evidence="10">NY070348D</strain>
    </source>
</reference>
<organism evidence="10">
    <name type="scientific">Mucochytrium quahogii</name>
    <dbReference type="NCBI Taxonomy" id="96639"/>
    <lineage>
        <taxon>Eukaryota</taxon>
        <taxon>Sar</taxon>
        <taxon>Stramenopiles</taxon>
        <taxon>Bigyra</taxon>
        <taxon>Labyrinthulomycetes</taxon>
        <taxon>Thraustochytrida</taxon>
        <taxon>Thraustochytriidae</taxon>
        <taxon>Mucochytrium</taxon>
    </lineage>
</organism>
<keyword evidence="6" id="KW-1133">Transmembrane helix</keyword>
<proteinExistence type="inferred from homology"/>
<sequence>MASQFSLAALRAAFLHPEHGVKTTHFWGPVANWGLVGAAVYDATAKGPEVISMPMTGTLTVYSSLFMLFAWRVKPRNYLLLSCHAFNVAAQLYQLERGYTYQQEQIAQGKEVDQEFSPTVFAGIYAAGVGLAVSSGRIGAVLQKASLPKPVSDVLFHPAGPFTIHFWAPSFKWMLSVSNILDFERPVENISLMQQTALCATGFIWSRYSMVITPKNYNLCAVNVTLAATGSYQLLRKIKYEWEQRQSKQ</sequence>
<evidence type="ECO:0000256" key="9">
    <source>
        <dbReference type="RuleBase" id="RU363100"/>
    </source>
</evidence>
<keyword evidence="3 9" id="KW-0813">Transport</keyword>
<dbReference type="AlphaFoldDB" id="A0A7S2WFC1"/>
<name>A0A7S2WFC1_9STRA</name>
<evidence type="ECO:0000256" key="7">
    <source>
        <dbReference type="ARBA" id="ARBA00023128"/>
    </source>
</evidence>
<dbReference type="GO" id="GO:0006850">
    <property type="term" value="P:pyruvate import into mitochondria"/>
    <property type="evidence" value="ECO:0007669"/>
    <property type="project" value="InterPro"/>
</dbReference>
<protein>
    <recommendedName>
        <fullName evidence="9">Mitochondrial pyruvate carrier</fullName>
    </recommendedName>
</protein>
<comment type="function">
    <text evidence="9">Mediates the uptake of pyruvate into mitochondria.</text>
</comment>
<accession>A0A7S2WFC1</accession>
<evidence type="ECO:0000256" key="4">
    <source>
        <dbReference type="ARBA" id="ARBA00022692"/>
    </source>
</evidence>
<evidence type="ECO:0000256" key="3">
    <source>
        <dbReference type="ARBA" id="ARBA00022448"/>
    </source>
</evidence>
<dbReference type="PANTHER" id="PTHR14154">
    <property type="entry name" value="UPF0041 BRAIN PROTEIN 44-RELATED"/>
    <property type="match status" value="1"/>
</dbReference>
<evidence type="ECO:0000313" key="10">
    <source>
        <dbReference type="EMBL" id="CAD9684638.1"/>
    </source>
</evidence>
<dbReference type="Pfam" id="PF03650">
    <property type="entry name" value="MPC"/>
    <property type="match status" value="2"/>
</dbReference>
<dbReference type="GO" id="GO:0005743">
    <property type="term" value="C:mitochondrial inner membrane"/>
    <property type="evidence" value="ECO:0007669"/>
    <property type="project" value="UniProtKB-SubCell"/>
</dbReference>
<evidence type="ECO:0000256" key="2">
    <source>
        <dbReference type="ARBA" id="ARBA00006416"/>
    </source>
</evidence>
<gene>
    <name evidence="10" type="ORF">QSP1433_LOCUS8506</name>
</gene>
<keyword evidence="5 9" id="KW-0999">Mitochondrion inner membrane</keyword>
<evidence type="ECO:0000256" key="8">
    <source>
        <dbReference type="ARBA" id="ARBA00023136"/>
    </source>
</evidence>
<evidence type="ECO:0000256" key="5">
    <source>
        <dbReference type="ARBA" id="ARBA00022792"/>
    </source>
</evidence>
<keyword evidence="7 9" id="KW-0496">Mitochondrion</keyword>
<evidence type="ECO:0000256" key="1">
    <source>
        <dbReference type="ARBA" id="ARBA00004448"/>
    </source>
</evidence>